<accession>A0A5C5RGY0</accession>
<dbReference type="PRINTS" id="PR00081">
    <property type="entry name" value="GDHRDH"/>
</dbReference>
<dbReference type="Pfam" id="PF13561">
    <property type="entry name" value="adh_short_C2"/>
    <property type="match status" value="1"/>
</dbReference>
<dbReference type="GO" id="GO:0030497">
    <property type="term" value="P:fatty acid elongation"/>
    <property type="evidence" value="ECO:0007669"/>
    <property type="project" value="TreeGrafter"/>
</dbReference>
<sequence>MSTIAIVTGGGTGIGRAIAERLAADGMEVVITGRRADVVSAAAAEIGDTVRAAPLDGTDPEAIQAFVDQEITETTVLVNNAGGNTDFDHPEPGDLPALAAAWRRNLESNLISAVLMTEAVLPTMTGGGAIISIGSIAADKGAESYGAAKAGLASWNIGLARRVGARGITANVVSPGYIARTEFFRDALTDARRASLIDAAMTKRAGVPADIANTVAFLAHPDSRQITAQTFAVNGGEYPSR</sequence>
<dbReference type="Proteomes" id="UP000319792">
    <property type="component" value="Unassembled WGS sequence"/>
</dbReference>
<organism evidence="2 3">
    <name type="scientific">Tsukamurella sputi</name>
    <dbReference type="NCBI Taxonomy" id="2591848"/>
    <lineage>
        <taxon>Bacteria</taxon>
        <taxon>Bacillati</taxon>
        <taxon>Actinomycetota</taxon>
        <taxon>Actinomycetes</taxon>
        <taxon>Mycobacteriales</taxon>
        <taxon>Tsukamurellaceae</taxon>
        <taxon>Tsukamurella</taxon>
    </lineage>
</organism>
<evidence type="ECO:0000256" key="1">
    <source>
        <dbReference type="ARBA" id="ARBA00006484"/>
    </source>
</evidence>
<reference evidence="2 3" key="1">
    <citation type="submission" date="2019-06" db="EMBL/GenBank/DDBJ databases">
        <authorList>
            <person name="Teng J.L.L."/>
            <person name="Lee H.H."/>
            <person name="Lau S.K.P."/>
            <person name="Woo P.C.Y."/>
        </authorList>
    </citation>
    <scope>NUCLEOTIDE SEQUENCE [LARGE SCALE GENOMIC DNA]</scope>
    <source>
        <strain evidence="2 3">HKU70</strain>
    </source>
</reference>
<dbReference type="SUPFAM" id="SSF51735">
    <property type="entry name" value="NAD(P)-binding Rossmann-fold domains"/>
    <property type="match status" value="1"/>
</dbReference>
<evidence type="ECO:0000313" key="2">
    <source>
        <dbReference type="EMBL" id="TWS22246.1"/>
    </source>
</evidence>
<gene>
    <name evidence="2" type="ORF">FK268_20990</name>
</gene>
<dbReference type="GO" id="GO:0016616">
    <property type="term" value="F:oxidoreductase activity, acting on the CH-OH group of donors, NAD or NADP as acceptor"/>
    <property type="evidence" value="ECO:0007669"/>
    <property type="project" value="TreeGrafter"/>
</dbReference>
<keyword evidence="3" id="KW-1185">Reference proteome</keyword>
<dbReference type="RefSeq" id="WP_146437399.1">
    <property type="nucleotide sequence ID" value="NZ_VIGV01000011.1"/>
</dbReference>
<dbReference type="OrthoDB" id="3210335at2"/>
<comment type="caution">
    <text evidence="2">The sequence shown here is derived from an EMBL/GenBank/DDBJ whole genome shotgun (WGS) entry which is preliminary data.</text>
</comment>
<name>A0A5C5RGY0_9ACTN</name>
<reference evidence="2 3" key="2">
    <citation type="submission" date="2019-08" db="EMBL/GenBank/DDBJ databases">
        <title>Tsukamurella conjunctivitidis sp. nov., Tsukamurella assacharolytica sp. nov. and Tsukamurella sputae sp. nov. isolated from patients with conjunctivitis, bacteraemia (lymphoma) and respiratory infection (sputum) in Hong Kong.</title>
        <authorList>
            <person name="Fok K.M.N."/>
            <person name="Fong J.Y.H."/>
        </authorList>
    </citation>
    <scope>NUCLEOTIDE SEQUENCE [LARGE SCALE GENOMIC DNA]</scope>
    <source>
        <strain evidence="2 3">HKU70</strain>
    </source>
</reference>
<dbReference type="PANTHER" id="PTHR42760:SF40">
    <property type="entry name" value="3-OXOACYL-[ACYL-CARRIER-PROTEIN] REDUCTASE, CHLOROPLASTIC"/>
    <property type="match status" value="1"/>
</dbReference>
<dbReference type="AlphaFoldDB" id="A0A5C5RGY0"/>
<dbReference type="PANTHER" id="PTHR42760">
    <property type="entry name" value="SHORT-CHAIN DEHYDROGENASES/REDUCTASES FAMILY MEMBER"/>
    <property type="match status" value="1"/>
</dbReference>
<dbReference type="PRINTS" id="PR00080">
    <property type="entry name" value="SDRFAMILY"/>
</dbReference>
<dbReference type="InterPro" id="IPR002347">
    <property type="entry name" value="SDR_fam"/>
</dbReference>
<dbReference type="EMBL" id="VIGV01000011">
    <property type="protein sequence ID" value="TWS22246.1"/>
    <property type="molecule type" value="Genomic_DNA"/>
</dbReference>
<dbReference type="Gene3D" id="3.40.50.720">
    <property type="entry name" value="NAD(P)-binding Rossmann-like Domain"/>
    <property type="match status" value="1"/>
</dbReference>
<protein>
    <submittedName>
        <fullName evidence="2">SDR family oxidoreductase</fullName>
    </submittedName>
</protein>
<evidence type="ECO:0000313" key="3">
    <source>
        <dbReference type="Proteomes" id="UP000319792"/>
    </source>
</evidence>
<dbReference type="CDD" id="cd05233">
    <property type="entry name" value="SDR_c"/>
    <property type="match status" value="1"/>
</dbReference>
<dbReference type="InterPro" id="IPR020904">
    <property type="entry name" value="Sc_DH/Rdtase_CS"/>
</dbReference>
<comment type="similarity">
    <text evidence="1">Belongs to the short-chain dehydrogenases/reductases (SDR) family.</text>
</comment>
<proteinExistence type="inferred from homology"/>
<dbReference type="InterPro" id="IPR036291">
    <property type="entry name" value="NAD(P)-bd_dom_sf"/>
</dbReference>
<dbReference type="PROSITE" id="PS00061">
    <property type="entry name" value="ADH_SHORT"/>
    <property type="match status" value="1"/>
</dbReference>